<dbReference type="Gene3D" id="3.40.50.300">
    <property type="entry name" value="P-loop containing nucleotide triphosphate hydrolases"/>
    <property type="match status" value="1"/>
</dbReference>
<keyword evidence="9" id="KW-1185">Reference proteome</keyword>
<gene>
    <name evidence="8" type="ORF">CYLTODRAFT_494882</name>
</gene>
<dbReference type="GO" id="GO:0016787">
    <property type="term" value="F:hydrolase activity"/>
    <property type="evidence" value="ECO:0007669"/>
    <property type="project" value="UniProtKB-KW"/>
</dbReference>
<feature type="compositionally biased region" description="Basic and acidic residues" evidence="6">
    <location>
        <begin position="20"/>
        <end position="38"/>
    </location>
</feature>
<keyword evidence="2" id="KW-0547">Nucleotide-binding</keyword>
<feature type="region of interest" description="Disordered" evidence="6">
    <location>
        <begin position="446"/>
        <end position="524"/>
    </location>
</feature>
<dbReference type="GO" id="GO:0005730">
    <property type="term" value="C:nucleolus"/>
    <property type="evidence" value="ECO:0007669"/>
    <property type="project" value="TreeGrafter"/>
</dbReference>
<dbReference type="InterPro" id="IPR030378">
    <property type="entry name" value="G_CP_dom"/>
</dbReference>
<dbReference type="Gene3D" id="1.10.1580.10">
    <property type="match status" value="1"/>
</dbReference>
<dbReference type="InterPro" id="IPR023179">
    <property type="entry name" value="GTP-bd_ortho_bundle_sf"/>
</dbReference>
<dbReference type="GO" id="GO:0005525">
    <property type="term" value="F:GTP binding"/>
    <property type="evidence" value="ECO:0007669"/>
    <property type="project" value="UniProtKB-KW"/>
</dbReference>
<dbReference type="STRING" id="1314674.A0A0D7AW52"/>
<name>A0A0D7AW52_9AGAR</name>
<dbReference type="FunFam" id="1.10.1580.10:FF:000002">
    <property type="entry name" value="Guanine nucleotide-binding protein-like 3 (nucleolar)-like"/>
    <property type="match status" value="1"/>
</dbReference>
<evidence type="ECO:0000256" key="6">
    <source>
        <dbReference type="SAM" id="MobiDB-lite"/>
    </source>
</evidence>
<dbReference type="OrthoDB" id="444945at2759"/>
<dbReference type="InterPro" id="IPR050755">
    <property type="entry name" value="TRAFAC_YlqF/YawG_RiboMat"/>
</dbReference>
<dbReference type="Proteomes" id="UP000054007">
    <property type="component" value="Unassembled WGS sequence"/>
</dbReference>
<dbReference type="EMBL" id="KN880826">
    <property type="protein sequence ID" value="KIY62089.1"/>
    <property type="molecule type" value="Genomic_DNA"/>
</dbReference>
<evidence type="ECO:0000259" key="7">
    <source>
        <dbReference type="PROSITE" id="PS51721"/>
    </source>
</evidence>
<organism evidence="8 9">
    <name type="scientific">Cylindrobasidium torrendii FP15055 ss-10</name>
    <dbReference type="NCBI Taxonomy" id="1314674"/>
    <lineage>
        <taxon>Eukaryota</taxon>
        <taxon>Fungi</taxon>
        <taxon>Dikarya</taxon>
        <taxon>Basidiomycota</taxon>
        <taxon>Agaricomycotina</taxon>
        <taxon>Agaricomycetes</taxon>
        <taxon>Agaricomycetidae</taxon>
        <taxon>Agaricales</taxon>
        <taxon>Marasmiineae</taxon>
        <taxon>Physalacriaceae</taxon>
        <taxon>Cylindrobasidium</taxon>
    </lineage>
</organism>
<dbReference type="PANTHER" id="PTHR11089">
    <property type="entry name" value="GTP-BINDING PROTEIN-RELATED"/>
    <property type="match status" value="1"/>
</dbReference>
<dbReference type="SUPFAM" id="SSF52540">
    <property type="entry name" value="P-loop containing nucleoside triphosphate hydrolases"/>
    <property type="match status" value="1"/>
</dbReference>
<evidence type="ECO:0000313" key="9">
    <source>
        <dbReference type="Proteomes" id="UP000054007"/>
    </source>
</evidence>
<feature type="region of interest" description="Disordered" evidence="6">
    <location>
        <begin position="1"/>
        <end position="51"/>
    </location>
</feature>
<dbReference type="PROSITE" id="PS51721">
    <property type="entry name" value="G_CP"/>
    <property type="match status" value="1"/>
</dbReference>
<keyword evidence="3" id="KW-0175">Coiled coil</keyword>
<evidence type="ECO:0000256" key="4">
    <source>
        <dbReference type="ARBA" id="ARBA00023134"/>
    </source>
</evidence>
<reference evidence="8 9" key="1">
    <citation type="journal article" date="2015" name="Fungal Genet. Biol.">
        <title>Evolution of novel wood decay mechanisms in Agaricales revealed by the genome sequences of Fistulina hepatica and Cylindrobasidium torrendii.</title>
        <authorList>
            <person name="Floudas D."/>
            <person name="Held B.W."/>
            <person name="Riley R."/>
            <person name="Nagy L.G."/>
            <person name="Koehler G."/>
            <person name="Ransdell A.S."/>
            <person name="Younus H."/>
            <person name="Chow J."/>
            <person name="Chiniquy J."/>
            <person name="Lipzen A."/>
            <person name="Tritt A."/>
            <person name="Sun H."/>
            <person name="Haridas S."/>
            <person name="LaButti K."/>
            <person name="Ohm R.A."/>
            <person name="Kues U."/>
            <person name="Blanchette R.A."/>
            <person name="Grigoriev I.V."/>
            <person name="Minto R.E."/>
            <person name="Hibbett D.S."/>
        </authorList>
    </citation>
    <scope>NUCLEOTIDE SEQUENCE [LARGE SCALE GENOMIC DNA]</scope>
    <source>
        <strain evidence="8 9">FP15055 ss-10</strain>
    </source>
</reference>
<dbReference type="AlphaFoldDB" id="A0A0D7AW52"/>
<dbReference type="Pfam" id="PF01926">
    <property type="entry name" value="MMR_HSR1"/>
    <property type="match status" value="1"/>
</dbReference>
<dbReference type="InterPro" id="IPR006073">
    <property type="entry name" value="GTP-bd"/>
</dbReference>
<accession>A0A0D7AW52</accession>
<dbReference type="InterPro" id="IPR027417">
    <property type="entry name" value="P-loop_NTPase"/>
</dbReference>
<proteinExistence type="predicted"/>
<sequence length="557" mass="61150">MTTGQTKTKRLVVPSKPKLKKDPGIPRLPDLKNRNAEKLRKHAQAELKASSSKATDGDFIMAADPTLATLAASSRTQSSTDPVKKTKEQVRRHYIRTLHKVIEESDIVMLVLDARDPEGCRSRLVEEEVRRHDKTLVFVLNKVDLIPKDNAQAWLKHLRHSTPTLPFRAASSSANQTKFTSTAPALMKLLKAYKPATGSVTVGVVGFPNVGKSSIINALKRAKVCSVAAQPGHTKDLQSIQVERGLRVVDSPGVVFDEDDLQQKGDNVRGNILLRNVVKVEDIEDPIAVVEQILLRTPIETIQQLYGLPEFASPPEFLTMLALKSGRLLKGGTPDLLAAGRHVLNDWNHQKIPYFSVPPSIHPSLIPSRMSNAEIAPGAEDVGQAQILSEFSKPFELPGLENLFGSADSRAFRDSGDAMDEDEEDVFYDAQEEFDSAAGMQIEETVAPGTRRQSLGKHARSPSPEPAADSGEMDTGAGTVGVPQMRELRQPKRQRKNKAAKLDATHLAANNPLNRGVLKKDRKRERKLARMMDRAATAAGDTVMDVDADNLEFTFMA</sequence>
<evidence type="ECO:0000256" key="3">
    <source>
        <dbReference type="ARBA" id="ARBA00023054"/>
    </source>
</evidence>
<evidence type="ECO:0000256" key="1">
    <source>
        <dbReference type="ARBA" id="ARBA00004123"/>
    </source>
</evidence>
<evidence type="ECO:0000256" key="2">
    <source>
        <dbReference type="ARBA" id="ARBA00022741"/>
    </source>
</evidence>
<dbReference type="PANTHER" id="PTHR11089:SF30">
    <property type="entry name" value="GUANINE NUCLEOTIDE-BINDING PROTEIN-LIKE 3 HOMOLOG"/>
    <property type="match status" value="1"/>
</dbReference>
<evidence type="ECO:0000256" key="5">
    <source>
        <dbReference type="ARBA" id="ARBA00023242"/>
    </source>
</evidence>
<protein>
    <submittedName>
        <fullName evidence="8">p-loop containing nucleoside triphosphate hydrolase protein</fullName>
    </submittedName>
</protein>
<feature type="domain" description="CP-type G" evidence="7">
    <location>
        <begin position="95"/>
        <end position="257"/>
    </location>
</feature>
<keyword evidence="4" id="KW-0342">GTP-binding</keyword>
<evidence type="ECO:0000313" key="8">
    <source>
        <dbReference type="EMBL" id="KIY62089.1"/>
    </source>
</evidence>
<keyword evidence="5" id="KW-0539">Nucleus</keyword>
<keyword evidence="8" id="KW-0378">Hydrolase</keyword>
<comment type="subcellular location">
    <subcellularLocation>
        <location evidence="1">Nucleus</location>
    </subcellularLocation>
</comment>